<proteinExistence type="predicted"/>
<dbReference type="Proteomes" id="UP000827892">
    <property type="component" value="Chromosome X"/>
</dbReference>
<reference evidence="2 3" key="1">
    <citation type="submission" date="2022-05" db="EMBL/GenBank/DDBJ databases">
        <title>Chromosome-level reference genomes for two strains of Caenorhabditis briggsae: an improved platform for comparative genomics.</title>
        <authorList>
            <person name="Stevens L."/>
            <person name="Andersen E.C."/>
        </authorList>
    </citation>
    <scope>NUCLEOTIDE SEQUENCE [LARGE SCALE GENOMIC DNA]</scope>
    <source>
        <strain evidence="2">QX1410_ONT</strain>
        <tissue evidence="2">Whole-organism</tissue>
    </source>
</reference>
<gene>
    <name evidence="2" type="ORF">L3Y34_013212</name>
</gene>
<accession>A0AAE9A0Q7</accession>
<feature type="compositionally biased region" description="Basic and acidic residues" evidence="1">
    <location>
        <begin position="295"/>
        <end position="313"/>
    </location>
</feature>
<evidence type="ECO:0000313" key="2">
    <source>
        <dbReference type="EMBL" id="ULT84381.1"/>
    </source>
</evidence>
<feature type="region of interest" description="Disordered" evidence="1">
    <location>
        <begin position="282"/>
        <end position="313"/>
    </location>
</feature>
<sequence length="384" mass="44895">MMNTWNLWIMKQKDLKTALKANLEATEALEKGLENLAAASEFFEQLKSEMRCGSYRRATIRMNMQVSTRVMDDAPDCELDIKLSTTSWKKKLNMTMATSDKLLFELQHAQRILREDQANKMFEIDISASEKNCCFCGETFLEDIEEHQNQCPDQFSLSPYKIKKRLLTRQLDNMTNQYEIAVSKLCSGDTVPVKNELGEDFCHNCATYEEHKRDNCLKMTRMEAFEALLPKMRYDWLNIKYQLVYAKYDHDIEVAEKEAETMSLHENGEISQWMLGFMPPSSLSHPTECGEEDGKESSADRLKKQKEQDAKRRRDLHLRMAEVKFEIFVRKTEAELNASERTKTRYSNQNDVHRHSCLKPPSKVFTKTKRTGTNTLIQIFFLYF</sequence>
<organism evidence="2 3">
    <name type="scientific">Caenorhabditis briggsae</name>
    <dbReference type="NCBI Taxonomy" id="6238"/>
    <lineage>
        <taxon>Eukaryota</taxon>
        <taxon>Metazoa</taxon>
        <taxon>Ecdysozoa</taxon>
        <taxon>Nematoda</taxon>
        <taxon>Chromadorea</taxon>
        <taxon>Rhabditida</taxon>
        <taxon>Rhabditina</taxon>
        <taxon>Rhabditomorpha</taxon>
        <taxon>Rhabditoidea</taxon>
        <taxon>Rhabditidae</taxon>
        <taxon>Peloderinae</taxon>
        <taxon>Caenorhabditis</taxon>
    </lineage>
</organism>
<protein>
    <submittedName>
        <fullName evidence="2">Uncharacterized protein</fullName>
    </submittedName>
</protein>
<dbReference type="EMBL" id="CP090896">
    <property type="protein sequence ID" value="ULT84381.1"/>
    <property type="molecule type" value="Genomic_DNA"/>
</dbReference>
<evidence type="ECO:0000313" key="3">
    <source>
        <dbReference type="Proteomes" id="UP000827892"/>
    </source>
</evidence>
<evidence type="ECO:0000256" key="1">
    <source>
        <dbReference type="SAM" id="MobiDB-lite"/>
    </source>
</evidence>
<dbReference type="AlphaFoldDB" id="A0AAE9A0Q7"/>
<name>A0AAE9A0Q7_CAEBR</name>